<evidence type="ECO:0000313" key="3">
    <source>
        <dbReference type="EMBL" id="TWT52861.1"/>
    </source>
</evidence>
<evidence type="ECO:0000256" key="1">
    <source>
        <dbReference type="SAM" id="MobiDB-lite"/>
    </source>
</evidence>
<gene>
    <name evidence="3" type="ORF">Pla22_04890</name>
</gene>
<reference evidence="3 4" key="1">
    <citation type="submission" date="2019-02" db="EMBL/GenBank/DDBJ databases">
        <title>Deep-cultivation of Planctomycetes and their phenomic and genomic characterization uncovers novel biology.</title>
        <authorList>
            <person name="Wiegand S."/>
            <person name="Jogler M."/>
            <person name="Boedeker C."/>
            <person name="Pinto D."/>
            <person name="Vollmers J."/>
            <person name="Rivas-Marin E."/>
            <person name="Kohn T."/>
            <person name="Peeters S.H."/>
            <person name="Heuer A."/>
            <person name="Rast P."/>
            <person name="Oberbeckmann S."/>
            <person name="Bunk B."/>
            <person name="Jeske O."/>
            <person name="Meyerdierks A."/>
            <person name="Storesund J.E."/>
            <person name="Kallscheuer N."/>
            <person name="Luecker S."/>
            <person name="Lage O.M."/>
            <person name="Pohl T."/>
            <person name="Merkel B.J."/>
            <person name="Hornburger P."/>
            <person name="Mueller R.-W."/>
            <person name="Bruemmer F."/>
            <person name="Labrenz M."/>
            <person name="Spormann A.M."/>
            <person name="Op Den Camp H."/>
            <person name="Overmann J."/>
            <person name="Amann R."/>
            <person name="Jetten M.S.M."/>
            <person name="Mascher T."/>
            <person name="Medema M.H."/>
            <person name="Devos D.P."/>
            <person name="Kaster A.-K."/>
            <person name="Ovreas L."/>
            <person name="Rohde M."/>
            <person name="Galperin M.Y."/>
            <person name="Jogler C."/>
        </authorList>
    </citation>
    <scope>NUCLEOTIDE SEQUENCE [LARGE SCALE GENOMIC DNA]</scope>
    <source>
        <strain evidence="3 4">Pla22</strain>
    </source>
</reference>
<dbReference type="AlphaFoldDB" id="A0A5C5WRT8"/>
<feature type="compositionally biased region" description="Polar residues" evidence="1">
    <location>
        <begin position="295"/>
        <end position="304"/>
    </location>
</feature>
<sequence precursor="true">MAICMWNTQRVKRQLLLAAIAGSFALANPSSLLAADCGCEVECGCEAISSGCGCEIETPACGCEMEMPTCGSEISTCDGGCGTPSKHNPIYRSLDAVAGGIEKLFGLDKRHKGCDESYCDAMMMGEVMMPMPQSGTIYASPTPAPSPIHHGHSHAAPMSPPLPPAEVPSTGSIEVQPKGPRQWQSSPMSKARLVPTPSQGQHLGRPQASRQPIVDPTPATQSRSHQWPALTDQPESRSSIGSGVASPVPEPMSDTPQPRRDAAPETSDEGESLFDALSNPFSDDEVHVRRYQAVRPSNYQSSRPVPSPSTDDRQQELSKSYRQSSRRSANPSPSQSAPLTANGYSSRRSNSR</sequence>
<feature type="compositionally biased region" description="Polar residues" evidence="1">
    <location>
        <begin position="317"/>
        <end position="352"/>
    </location>
</feature>
<keyword evidence="4" id="KW-1185">Reference proteome</keyword>
<proteinExistence type="predicted"/>
<evidence type="ECO:0000256" key="2">
    <source>
        <dbReference type="SAM" id="SignalP"/>
    </source>
</evidence>
<accession>A0A5C5WRT8</accession>
<evidence type="ECO:0000313" key="4">
    <source>
        <dbReference type="Proteomes" id="UP000316598"/>
    </source>
</evidence>
<feature type="chain" id="PRO_5023031137" evidence="2">
    <location>
        <begin position="35"/>
        <end position="352"/>
    </location>
</feature>
<name>A0A5C5WRT8_9BACT</name>
<keyword evidence="2" id="KW-0732">Signal</keyword>
<feature type="signal peptide" evidence="2">
    <location>
        <begin position="1"/>
        <end position="34"/>
    </location>
</feature>
<organism evidence="3 4">
    <name type="scientific">Rubripirellula amarantea</name>
    <dbReference type="NCBI Taxonomy" id="2527999"/>
    <lineage>
        <taxon>Bacteria</taxon>
        <taxon>Pseudomonadati</taxon>
        <taxon>Planctomycetota</taxon>
        <taxon>Planctomycetia</taxon>
        <taxon>Pirellulales</taxon>
        <taxon>Pirellulaceae</taxon>
        <taxon>Rubripirellula</taxon>
    </lineage>
</organism>
<comment type="caution">
    <text evidence="3">The sequence shown here is derived from an EMBL/GenBank/DDBJ whole genome shotgun (WGS) entry which is preliminary data.</text>
</comment>
<feature type="region of interest" description="Disordered" evidence="1">
    <location>
        <begin position="134"/>
        <end position="352"/>
    </location>
</feature>
<dbReference type="Proteomes" id="UP000316598">
    <property type="component" value="Unassembled WGS sequence"/>
</dbReference>
<protein>
    <submittedName>
        <fullName evidence="3">Uncharacterized protein</fullName>
    </submittedName>
</protein>
<dbReference type="EMBL" id="SJPI01000001">
    <property type="protein sequence ID" value="TWT52861.1"/>
    <property type="molecule type" value="Genomic_DNA"/>
</dbReference>